<proteinExistence type="predicted"/>
<dbReference type="InterPro" id="IPR002110">
    <property type="entry name" value="Ankyrin_rpt"/>
</dbReference>
<evidence type="ECO:0000313" key="5">
    <source>
        <dbReference type="Proteomes" id="UP001179952"/>
    </source>
</evidence>
<reference evidence="4" key="2">
    <citation type="submission" date="2023-06" db="EMBL/GenBank/DDBJ databases">
        <authorList>
            <person name="Ma L."/>
            <person name="Liu K.-W."/>
            <person name="Li Z."/>
            <person name="Hsiao Y.-Y."/>
            <person name="Qi Y."/>
            <person name="Fu T."/>
            <person name="Tang G."/>
            <person name="Zhang D."/>
            <person name="Sun W.-H."/>
            <person name="Liu D.-K."/>
            <person name="Li Y."/>
            <person name="Chen G.-Z."/>
            <person name="Liu X.-D."/>
            <person name="Liao X.-Y."/>
            <person name="Jiang Y.-T."/>
            <person name="Yu X."/>
            <person name="Hao Y."/>
            <person name="Huang J."/>
            <person name="Zhao X.-W."/>
            <person name="Ke S."/>
            <person name="Chen Y.-Y."/>
            <person name="Wu W.-L."/>
            <person name="Hsu J.-L."/>
            <person name="Lin Y.-F."/>
            <person name="Huang M.-D."/>
            <person name="Li C.-Y."/>
            <person name="Huang L."/>
            <person name="Wang Z.-W."/>
            <person name="Zhao X."/>
            <person name="Zhong W.-Y."/>
            <person name="Peng D.-H."/>
            <person name="Ahmad S."/>
            <person name="Lan S."/>
            <person name="Zhang J.-S."/>
            <person name="Tsai W.-C."/>
            <person name="Van De Peer Y."/>
            <person name="Liu Z.-J."/>
        </authorList>
    </citation>
    <scope>NUCLEOTIDE SEQUENCE</scope>
    <source>
        <strain evidence="4">SCP</strain>
        <tissue evidence="4">Leaves</tissue>
    </source>
</reference>
<feature type="repeat" description="ANK" evidence="3">
    <location>
        <begin position="401"/>
        <end position="433"/>
    </location>
</feature>
<feature type="repeat" description="ANK" evidence="3">
    <location>
        <begin position="239"/>
        <end position="271"/>
    </location>
</feature>
<evidence type="ECO:0000313" key="4">
    <source>
        <dbReference type="EMBL" id="KAK1256983.1"/>
    </source>
</evidence>
<keyword evidence="2 3" id="KW-0040">ANK repeat</keyword>
<dbReference type="Gene3D" id="1.25.40.20">
    <property type="entry name" value="Ankyrin repeat-containing domain"/>
    <property type="match status" value="2"/>
</dbReference>
<dbReference type="Pfam" id="PF12796">
    <property type="entry name" value="Ank_2"/>
    <property type="match status" value="2"/>
</dbReference>
<sequence length="525" mass="58295">MSLSSEDWIDAVGGRRTLISPQSCDLLSRVRVVYLHISRQHLHSDHSWVEVDHPVLRQLAEIWSCGPKVNKIYISYDMAAADDPKTPINLGCQETYINELVQPFRHLGISCELRCFGNSKQAESMSNNPDTLHAHLMWATDRVIASATSRHSSMVYAPSPQHLSESSVYPTLLRSLRTFSERHSGIYVIRYLLENGVGVDDREEDHLPSALESASGCGCIEIVQVLLEHGADVNAFGTDAATALTQASYNGHHDVLQLLLKRGARVSAMNWGPNNPLVHASKMGFTEVVRLLIEGDPDAGKHLVESLTAASFYGHARIVELLLEQGADVNARDLAQQTALEQASRVGHCEVMRLLLNPKANVNTCTKDGQSALYYATSGGHHEATKLLLEHGVDINAKSPFKETALTVASGNGNMKLVRLLVSHGAAVKENAEVDIAFESALRHGHWEIARFLLDIAIDQDLSCSEAMRQSQAWRNWSWKSRWLYHARKFLQTFIEEKNDTITTSKLIEDFRPKKKSGDLIEVAV</sequence>
<evidence type="ECO:0000256" key="1">
    <source>
        <dbReference type="ARBA" id="ARBA00022737"/>
    </source>
</evidence>
<evidence type="ECO:0000256" key="3">
    <source>
        <dbReference type="PROSITE-ProRule" id="PRU00023"/>
    </source>
</evidence>
<accession>A0AAV8ZWV2</accession>
<reference evidence="4" key="1">
    <citation type="journal article" date="2023" name="Nat. Commun.">
        <title>Diploid and tetraploid genomes of Acorus and the evolution of monocots.</title>
        <authorList>
            <person name="Ma L."/>
            <person name="Liu K.W."/>
            <person name="Li Z."/>
            <person name="Hsiao Y.Y."/>
            <person name="Qi Y."/>
            <person name="Fu T."/>
            <person name="Tang G.D."/>
            <person name="Zhang D."/>
            <person name="Sun W.H."/>
            <person name="Liu D.K."/>
            <person name="Li Y."/>
            <person name="Chen G.Z."/>
            <person name="Liu X.D."/>
            <person name="Liao X.Y."/>
            <person name="Jiang Y.T."/>
            <person name="Yu X."/>
            <person name="Hao Y."/>
            <person name="Huang J."/>
            <person name="Zhao X.W."/>
            <person name="Ke S."/>
            <person name="Chen Y.Y."/>
            <person name="Wu W.L."/>
            <person name="Hsu J.L."/>
            <person name="Lin Y.F."/>
            <person name="Huang M.D."/>
            <person name="Li C.Y."/>
            <person name="Huang L."/>
            <person name="Wang Z.W."/>
            <person name="Zhao X."/>
            <person name="Zhong W.Y."/>
            <person name="Peng D.H."/>
            <person name="Ahmad S."/>
            <person name="Lan S."/>
            <person name="Zhang J.S."/>
            <person name="Tsai W.C."/>
            <person name="Van de Peer Y."/>
            <person name="Liu Z.J."/>
        </authorList>
    </citation>
    <scope>NUCLEOTIDE SEQUENCE</scope>
    <source>
        <strain evidence="4">SCP</strain>
    </source>
</reference>
<dbReference type="SMART" id="SM00248">
    <property type="entry name" value="ANK"/>
    <property type="match status" value="8"/>
</dbReference>
<dbReference type="InterPro" id="IPR036770">
    <property type="entry name" value="Ankyrin_rpt-contain_sf"/>
</dbReference>
<dbReference type="EMBL" id="JAUJYN010000067">
    <property type="protein sequence ID" value="KAK1256983.1"/>
    <property type="molecule type" value="Genomic_DNA"/>
</dbReference>
<comment type="caution">
    <text evidence="4">The sequence shown here is derived from an EMBL/GenBank/DDBJ whole genome shotgun (WGS) entry which is preliminary data.</text>
</comment>
<dbReference type="PRINTS" id="PR01415">
    <property type="entry name" value="ANKYRIN"/>
</dbReference>
<feature type="repeat" description="ANK" evidence="3">
    <location>
        <begin position="206"/>
        <end position="238"/>
    </location>
</feature>
<dbReference type="Pfam" id="PF13637">
    <property type="entry name" value="Ank_4"/>
    <property type="match status" value="1"/>
</dbReference>
<dbReference type="InterPro" id="IPR051631">
    <property type="entry name" value="Ankyrin-KH/SAM_domain"/>
</dbReference>
<dbReference type="PROSITE" id="PS50297">
    <property type="entry name" value="ANK_REP_REGION"/>
    <property type="match status" value="3"/>
</dbReference>
<name>A0AAV8ZWV2_ACOGR</name>
<dbReference type="AlphaFoldDB" id="A0AAV8ZWV2"/>
<dbReference type="PANTHER" id="PTHR23206">
    <property type="entry name" value="MASK PROTEIN"/>
    <property type="match status" value="1"/>
</dbReference>
<dbReference type="SUPFAM" id="SSF48403">
    <property type="entry name" value="Ankyrin repeat"/>
    <property type="match status" value="1"/>
</dbReference>
<feature type="repeat" description="ANK" evidence="3">
    <location>
        <begin position="302"/>
        <end position="334"/>
    </location>
</feature>
<keyword evidence="1" id="KW-0677">Repeat</keyword>
<dbReference type="PANTHER" id="PTHR23206:SF8">
    <property type="entry name" value="ANKYRIN REPEAT AND KH DOMAIN-CONTAINING 1"/>
    <property type="match status" value="1"/>
</dbReference>
<keyword evidence="5" id="KW-1185">Reference proteome</keyword>
<dbReference type="Proteomes" id="UP001179952">
    <property type="component" value="Unassembled WGS sequence"/>
</dbReference>
<protein>
    <submittedName>
        <fullName evidence="4">Uncharacterized protein</fullName>
    </submittedName>
</protein>
<evidence type="ECO:0000256" key="2">
    <source>
        <dbReference type="ARBA" id="ARBA00023043"/>
    </source>
</evidence>
<organism evidence="4 5">
    <name type="scientific">Acorus gramineus</name>
    <name type="common">Dwarf sweet flag</name>
    <dbReference type="NCBI Taxonomy" id="55184"/>
    <lineage>
        <taxon>Eukaryota</taxon>
        <taxon>Viridiplantae</taxon>
        <taxon>Streptophyta</taxon>
        <taxon>Embryophyta</taxon>
        <taxon>Tracheophyta</taxon>
        <taxon>Spermatophyta</taxon>
        <taxon>Magnoliopsida</taxon>
        <taxon>Liliopsida</taxon>
        <taxon>Acoraceae</taxon>
        <taxon>Acorus</taxon>
    </lineage>
</organism>
<feature type="repeat" description="ANK" evidence="3">
    <location>
        <begin position="368"/>
        <end position="400"/>
    </location>
</feature>
<dbReference type="PROSITE" id="PS50088">
    <property type="entry name" value="ANK_REPEAT"/>
    <property type="match status" value="6"/>
</dbReference>
<feature type="repeat" description="ANK" evidence="3">
    <location>
        <begin position="335"/>
        <end position="367"/>
    </location>
</feature>
<gene>
    <name evidence="4" type="ORF">QJS04_geneDACA024236</name>
</gene>